<dbReference type="InterPro" id="IPR036397">
    <property type="entry name" value="RNaseH_sf"/>
</dbReference>
<accession>A0A4Q6XHC9</accession>
<dbReference type="OrthoDB" id="9803913at2"/>
<evidence type="ECO:0000259" key="1">
    <source>
        <dbReference type="SMART" id="SM00479"/>
    </source>
</evidence>
<keyword evidence="3" id="KW-1185">Reference proteome</keyword>
<dbReference type="CDD" id="cd06130">
    <property type="entry name" value="DNA_pol_III_epsilon_like"/>
    <property type="match status" value="1"/>
</dbReference>
<comment type="caution">
    <text evidence="2">The sequence shown here is derived from an EMBL/GenBank/DDBJ whole genome shotgun (WGS) entry which is preliminary data.</text>
</comment>
<reference evidence="2 3" key="1">
    <citation type="submission" date="2019-02" db="EMBL/GenBank/DDBJ databases">
        <authorList>
            <person name="Li Y."/>
        </authorList>
    </citation>
    <scope>NUCLEOTIDE SEQUENCE [LARGE SCALE GENOMIC DNA]</scope>
    <source>
        <strain evidence="2 3">30C10-4-7</strain>
    </source>
</reference>
<dbReference type="Pfam" id="PF00929">
    <property type="entry name" value="RNase_T"/>
    <property type="match status" value="1"/>
</dbReference>
<proteinExistence type="predicted"/>
<organism evidence="2 3">
    <name type="scientific">Sphingobacterium corticibacterium</name>
    <dbReference type="NCBI Taxonomy" id="2484746"/>
    <lineage>
        <taxon>Bacteria</taxon>
        <taxon>Pseudomonadati</taxon>
        <taxon>Bacteroidota</taxon>
        <taxon>Sphingobacteriia</taxon>
        <taxon>Sphingobacteriales</taxon>
        <taxon>Sphingobacteriaceae</taxon>
        <taxon>Sphingobacterium</taxon>
    </lineage>
</organism>
<dbReference type="GO" id="GO:0003676">
    <property type="term" value="F:nucleic acid binding"/>
    <property type="evidence" value="ECO:0007669"/>
    <property type="project" value="InterPro"/>
</dbReference>
<dbReference type="EMBL" id="SGIT01000003">
    <property type="protein sequence ID" value="RZF58963.1"/>
    <property type="molecule type" value="Genomic_DNA"/>
</dbReference>
<dbReference type="GO" id="GO:0006259">
    <property type="term" value="P:DNA metabolic process"/>
    <property type="evidence" value="ECO:0007669"/>
    <property type="project" value="UniProtKB-ARBA"/>
</dbReference>
<dbReference type="PANTHER" id="PTHR30231:SF42">
    <property type="entry name" value="EXONUCLEASE"/>
    <property type="match status" value="1"/>
</dbReference>
<dbReference type="GO" id="GO:0005829">
    <property type="term" value="C:cytosol"/>
    <property type="evidence" value="ECO:0007669"/>
    <property type="project" value="TreeGrafter"/>
</dbReference>
<evidence type="ECO:0000313" key="3">
    <source>
        <dbReference type="Proteomes" id="UP000292855"/>
    </source>
</evidence>
<sequence>MTFTAIDFELATAAYTSVCAVGIVKVENGQVVDQFHSLVRPPGNQYMWQTTRVHGIKPKDTVAAPTFLELFPTIAQYLKGSHMVAHNEKFDREVLMKTMKLYQLDYNTLQLSPTWECTSEIYRQKGFKRTKLSICCRIMDIELHHHDPLSDAMASAQLYLKRDQITPALIEKHFQTQEQPQEQQPEM</sequence>
<evidence type="ECO:0000313" key="2">
    <source>
        <dbReference type="EMBL" id="RZF58963.1"/>
    </source>
</evidence>
<dbReference type="PANTHER" id="PTHR30231">
    <property type="entry name" value="DNA POLYMERASE III SUBUNIT EPSILON"/>
    <property type="match status" value="1"/>
</dbReference>
<dbReference type="GO" id="GO:0008408">
    <property type="term" value="F:3'-5' exonuclease activity"/>
    <property type="evidence" value="ECO:0007669"/>
    <property type="project" value="TreeGrafter"/>
</dbReference>
<feature type="domain" description="Exonuclease" evidence="1">
    <location>
        <begin position="2"/>
        <end position="168"/>
    </location>
</feature>
<name>A0A4Q6XHC9_9SPHI</name>
<dbReference type="Proteomes" id="UP000292855">
    <property type="component" value="Unassembled WGS sequence"/>
</dbReference>
<dbReference type="SUPFAM" id="SSF53098">
    <property type="entry name" value="Ribonuclease H-like"/>
    <property type="match status" value="1"/>
</dbReference>
<dbReference type="AlphaFoldDB" id="A0A4Q6XHC9"/>
<protein>
    <submittedName>
        <fullName evidence="2">DNA polymerase III subunit epsilon</fullName>
    </submittedName>
</protein>
<dbReference type="SMART" id="SM00479">
    <property type="entry name" value="EXOIII"/>
    <property type="match status" value="1"/>
</dbReference>
<dbReference type="Gene3D" id="3.30.420.10">
    <property type="entry name" value="Ribonuclease H-like superfamily/Ribonuclease H"/>
    <property type="match status" value="1"/>
</dbReference>
<dbReference type="RefSeq" id="WP_130142799.1">
    <property type="nucleotide sequence ID" value="NZ_SGIT01000003.1"/>
</dbReference>
<dbReference type="InterPro" id="IPR013520">
    <property type="entry name" value="Ribonucl_H"/>
</dbReference>
<dbReference type="InterPro" id="IPR012337">
    <property type="entry name" value="RNaseH-like_sf"/>
</dbReference>
<gene>
    <name evidence="2" type="ORF">EWE74_16735</name>
</gene>